<evidence type="ECO:0000259" key="2">
    <source>
        <dbReference type="Pfam" id="PF13556"/>
    </source>
</evidence>
<dbReference type="Pfam" id="PF13556">
    <property type="entry name" value="HTH_30"/>
    <property type="match status" value="1"/>
</dbReference>
<dbReference type="Gene3D" id="1.10.10.2840">
    <property type="entry name" value="PucR C-terminal helix-turn-helix domain"/>
    <property type="match status" value="1"/>
</dbReference>
<feature type="domain" description="CdaR GGDEF-like" evidence="3">
    <location>
        <begin position="137"/>
        <end position="269"/>
    </location>
</feature>
<dbReference type="InterPro" id="IPR025736">
    <property type="entry name" value="PucR_C-HTH_dom"/>
</dbReference>
<dbReference type="PANTHER" id="PTHR33744:SF1">
    <property type="entry name" value="DNA-BINDING TRANSCRIPTIONAL ACTIVATOR ADER"/>
    <property type="match status" value="1"/>
</dbReference>
<reference evidence="4 5" key="1">
    <citation type="submission" date="2024-09" db="EMBL/GenBank/DDBJ databases">
        <authorList>
            <person name="Sun Q."/>
            <person name="Mori K."/>
        </authorList>
    </citation>
    <scope>NUCLEOTIDE SEQUENCE [LARGE SCALE GENOMIC DNA]</scope>
    <source>
        <strain evidence="4 5">JCM 9626</strain>
    </source>
</reference>
<protein>
    <submittedName>
        <fullName evidence="4">PucR family transcriptional regulator</fullName>
    </submittedName>
</protein>
<dbReference type="PANTHER" id="PTHR33744">
    <property type="entry name" value="CARBOHYDRATE DIACID REGULATOR"/>
    <property type="match status" value="1"/>
</dbReference>
<evidence type="ECO:0000259" key="3">
    <source>
        <dbReference type="Pfam" id="PF17853"/>
    </source>
</evidence>
<dbReference type="EMBL" id="JBHMDG010000034">
    <property type="protein sequence ID" value="MFB9315531.1"/>
    <property type="molecule type" value="Genomic_DNA"/>
</dbReference>
<dbReference type="InterPro" id="IPR042070">
    <property type="entry name" value="PucR_C-HTH_sf"/>
</dbReference>
<accession>A0ABV5KFU8</accession>
<organism evidence="4 5">
    <name type="scientific">Nocardioides plantarum</name>
    <dbReference type="NCBI Taxonomy" id="29299"/>
    <lineage>
        <taxon>Bacteria</taxon>
        <taxon>Bacillati</taxon>
        <taxon>Actinomycetota</taxon>
        <taxon>Actinomycetes</taxon>
        <taxon>Propionibacteriales</taxon>
        <taxon>Nocardioidaceae</taxon>
        <taxon>Nocardioides</taxon>
    </lineage>
</organism>
<feature type="domain" description="PucR C-terminal helix-turn-helix" evidence="2">
    <location>
        <begin position="320"/>
        <end position="375"/>
    </location>
</feature>
<evidence type="ECO:0000313" key="5">
    <source>
        <dbReference type="Proteomes" id="UP001589750"/>
    </source>
</evidence>
<comment type="caution">
    <text evidence="4">The sequence shown here is derived from an EMBL/GenBank/DDBJ whole genome shotgun (WGS) entry which is preliminary data.</text>
</comment>
<name>A0ABV5KFU8_9ACTN</name>
<evidence type="ECO:0000256" key="1">
    <source>
        <dbReference type="ARBA" id="ARBA00006754"/>
    </source>
</evidence>
<dbReference type="InterPro" id="IPR051448">
    <property type="entry name" value="CdaR-like_regulators"/>
</dbReference>
<proteinExistence type="inferred from homology"/>
<dbReference type="Pfam" id="PF17853">
    <property type="entry name" value="GGDEF_2"/>
    <property type="match status" value="1"/>
</dbReference>
<dbReference type="InterPro" id="IPR041522">
    <property type="entry name" value="CdaR_GGDEF"/>
</dbReference>
<dbReference type="Proteomes" id="UP001589750">
    <property type="component" value="Unassembled WGS sequence"/>
</dbReference>
<comment type="similarity">
    <text evidence="1">Belongs to the CdaR family.</text>
</comment>
<dbReference type="RefSeq" id="WP_140009162.1">
    <property type="nucleotide sequence ID" value="NZ_JBHMDG010000034.1"/>
</dbReference>
<evidence type="ECO:0000313" key="4">
    <source>
        <dbReference type="EMBL" id="MFB9315531.1"/>
    </source>
</evidence>
<sequence length="384" mass="40102">MARLDEVGAAAARDAGGIDPGLLGDFLSIVVEAAASGRRLRRGELRACGERGAAAALVGVPLRALVDLYLSACWRLWEELDTGADVAQVRASALAVLRAADDAVAALAEGFQLARNDVSRQQESTRHDVFDLLLAGGPTAVEATGRAADLGLDLTSPHAVLVARHDLTFDHPSLTSVPRRLETALSGRHGDTSPLVATRNGLLVCIFAAPDQRSVTLVGERLAGVLDSVAPPARGSGRPRAWQAAVGRTQPGAAAVRVSYEQANSALDLADRLGLEDAVVDSGTLVVYEVLLRDRAAIDELIASVLGPLKGAPGGATTMLETLEAYFASGGVTTATATRLNLSVRAVTYRLQRIGEVLGLDPTDPAHRFTLHAAVLGARLLDVF</sequence>
<gene>
    <name evidence="4" type="ORF">ACFFRI_20985</name>
</gene>
<keyword evidence="5" id="KW-1185">Reference proteome</keyword>